<dbReference type="AlphaFoldDB" id="A0AA43QRK5"/>
<dbReference type="EMBL" id="JAPUFD010000008">
    <property type="protein sequence ID" value="MDI1489080.1"/>
    <property type="molecule type" value="Genomic_DNA"/>
</dbReference>
<dbReference type="SMART" id="SM00248">
    <property type="entry name" value="ANK"/>
    <property type="match status" value="4"/>
</dbReference>
<dbReference type="PROSITE" id="PS50088">
    <property type="entry name" value="ANK_REPEAT"/>
    <property type="match status" value="2"/>
</dbReference>
<evidence type="ECO:0000256" key="2">
    <source>
        <dbReference type="ARBA" id="ARBA00023043"/>
    </source>
</evidence>
<dbReference type="InterPro" id="IPR002110">
    <property type="entry name" value="Ankyrin_rpt"/>
</dbReference>
<gene>
    <name evidence="5" type="ORF">OHK93_008358</name>
</gene>
<accession>A0AA43QRK5</accession>
<evidence type="ECO:0000256" key="1">
    <source>
        <dbReference type="ARBA" id="ARBA00022737"/>
    </source>
</evidence>
<feature type="repeat" description="ANK" evidence="3">
    <location>
        <begin position="419"/>
        <end position="451"/>
    </location>
</feature>
<protein>
    <recommendedName>
        <fullName evidence="7">Ankyrin repeat protein</fullName>
    </recommendedName>
</protein>
<keyword evidence="6" id="KW-1185">Reference proteome</keyword>
<dbReference type="SUPFAM" id="SSF48403">
    <property type="entry name" value="Ankyrin repeat"/>
    <property type="match status" value="1"/>
</dbReference>
<keyword evidence="1" id="KW-0677">Repeat</keyword>
<feature type="region of interest" description="Disordered" evidence="4">
    <location>
        <begin position="579"/>
        <end position="608"/>
    </location>
</feature>
<sequence length="608" mass="66756">MPVPFGFGVGDFVAVGTLAWDVYKSCKGAPESFGKISIEVLSLHAVLKEAEEAVLHHPLPSDSHARLETVYKGCQSVLEDLQELLKKYESLGTQSKRTWDRIRWGAKATATVPQLIVASTSQVRVEQKLKILVEEYQKGKHEASLLSNETIDSLSANDKVTWREFRKKLDEIGISVTAFDANREFILAWLVQAADSGAFNERAPATDEITRSNLDPTSTPASSSQLDTHCATAYGGILEGHPETLWDVQENATFESQPNALQIGVKSLPSLPDITDPRDLPAPLSVVRRSPERTITVSTILAETQSRTRKQLLHSVNKGDSVEALIILRNTARCSYLHPETLHFALQDAIERRLPKVVAALIANGANVNHPWSHYSVTLRLTISNWTPLCKARHRHDIFDILLNSGANANARLAHTSQNHFTLLHLAAARHDCFAVRKLVEHGVDVNGHSAYGTPLMLALARPESRRCAELLIELGADVNYSRRSDGSSNPILCPLEVAIVGTSIPLIDFLIGKGATVLPRNIQMAHALLEGDVNNIPSIFFPTQKTTPKNDFATWLLCVENPFKAIISMLEEHPGQDSTVVPKSVLQDSPSQVASGAQIDPNDEEMA</sequence>
<dbReference type="Gene3D" id="1.25.40.20">
    <property type="entry name" value="Ankyrin repeat-containing domain"/>
    <property type="match status" value="1"/>
</dbReference>
<keyword evidence="2 3" id="KW-0040">ANK repeat</keyword>
<dbReference type="InterPro" id="IPR036770">
    <property type="entry name" value="Ankyrin_rpt-contain_sf"/>
</dbReference>
<evidence type="ECO:0008006" key="7">
    <source>
        <dbReference type="Google" id="ProtNLM"/>
    </source>
</evidence>
<dbReference type="Proteomes" id="UP001161017">
    <property type="component" value="Unassembled WGS sequence"/>
</dbReference>
<dbReference type="PROSITE" id="PS50297">
    <property type="entry name" value="ANK_REP_REGION"/>
    <property type="match status" value="1"/>
</dbReference>
<evidence type="ECO:0000313" key="6">
    <source>
        <dbReference type="Proteomes" id="UP001161017"/>
    </source>
</evidence>
<evidence type="ECO:0000313" key="5">
    <source>
        <dbReference type="EMBL" id="MDI1489080.1"/>
    </source>
</evidence>
<feature type="repeat" description="ANK" evidence="3">
    <location>
        <begin position="451"/>
        <end position="484"/>
    </location>
</feature>
<feature type="compositionally biased region" description="Polar residues" evidence="4">
    <location>
        <begin position="579"/>
        <end position="596"/>
    </location>
</feature>
<dbReference type="PANTHER" id="PTHR24189">
    <property type="entry name" value="MYOTROPHIN"/>
    <property type="match status" value="1"/>
</dbReference>
<name>A0AA43QRK5_9LECA</name>
<comment type="caution">
    <text evidence="5">The sequence shown here is derived from an EMBL/GenBank/DDBJ whole genome shotgun (WGS) entry which is preliminary data.</text>
</comment>
<evidence type="ECO:0000256" key="4">
    <source>
        <dbReference type="SAM" id="MobiDB-lite"/>
    </source>
</evidence>
<dbReference type="Pfam" id="PF12796">
    <property type="entry name" value="Ank_2"/>
    <property type="match status" value="1"/>
</dbReference>
<reference evidence="5" key="1">
    <citation type="journal article" date="2023" name="Genome Biol. Evol.">
        <title>First Whole Genome Sequence and Flow Cytometry Genome Size Data for the Lichen-Forming Fungus Ramalina farinacea (Ascomycota).</title>
        <authorList>
            <person name="Llewellyn T."/>
            <person name="Mian S."/>
            <person name="Hill R."/>
            <person name="Leitch I.J."/>
            <person name="Gaya E."/>
        </authorList>
    </citation>
    <scope>NUCLEOTIDE SEQUENCE</scope>
    <source>
        <strain evidence="5">LIQ254RAFAR</strain>
    </source>
</reference>
<evidence type="ECO:0000256" key="3">
    <source>
        <dbReference type="PROSITE-ProRule" id="PRU00023"/>
    </source>
</evidence>
<dbReference type="InterPro" id="IPR050745">
    <property type="entry name" value="Multifunctional_regulatory"/>
</dbReference>
<organism evidence="5 6">
    <name type="scientific">Ramalina farinacea</name>
    <dbReference type="NCBI Taxonomy" id="258253"/>
    <lineage>
        <taxon>Eukaryota</taxon>
        <taxon>Fungi</taxon>
        <taxon>Dikarya</taxon>
        <taxon>Ascomycota</taxon>
        <taxon>Pezizomycotina</taxon>
        <taxon>Lecanoromycetes</taxon>
        <taxon>OSLEUM clade</taxon>
        <taxon>Lecanoromycetidae</taxon>
        <taxon>Lecanorales</taxon>
        <taxon>Lecanorineae</taxon>
        <taxon>Ramalinaceae</taxon>
        <taxon>Ramalina</taxon>
    </lineage>
</organism>
<proteinExistence type="predicted"/>